<dbReference type="EMBL" id="JBDFQZ010000008">
    <property type="protein sequence ID" value="KAK9698311.1"/>
    <property type="molecule type" value="Genomic_DNA"/>
</dbReference>
<name>A0AAW1J6H8_SAPOF</name>
<evidence type="ECO:0000256" key="9">
    <source>
        <dbReference type="ARBA" id="ARBA00043957"/>
    </source>
</evidence>
<dbReference type="SUPFAM" id="SSF53098">
    <property type="entry name" value="Ribonuclease H-like"/>
    <property type="match status" value="1"/>
</dbReference>
<dbReference type="GO" id="GO:0080188">
    <property type="term" value="P:gene silencing by siRNA-directed DNA methylation"/>
    <property type="evidence" value="ECO:0007669"/>
    <property type="project" value="UniProtKB-ARBA"/>
</dbReference>
<dbReference type="GO" id="GO:0071036">
    <property type="term" value="P:nuclear polyadenylation-dependent snoRNA catabolic process"/>
    <property type="evidence" value="ECO:0007669"/>
    <property type="project" value="TreeGrafter"/>
</dbReference>
<dbReference type="GO" id="GO:0071040">
    <property type="term" value="P:nuclear polyadenylation-dependent antisense transcript catabolic process"/>
    <property type="evidence" value="ECO:0007669"/>
    <property type="project" value="TreeGrafter"/>
</dbReference>
<gene>
    <name evidence="12" type="ORF">RND81_08G095500</name>
</gene>
<dbReference type="GO" id="GO:0005730">
    <property type="term" value="C:nucleolus"/>
    <property type="evidence" value="ECO:0007669"/>
    <property type="project" value="UniProtKB-ARBA"/>
</dbReference>
<keyword evidence="2" id="KW-0698">rRNA processing</keyword>
<dbReference type="PROSITE" id="PS50967">
    <property type="entry name" value="HRDC"/>
    <property type="match status" value="1"/>
</dbReference>
<evidence type="ECO:0000256" key="8">
    <source>
        <dbReference type="ARBA" id="ARBA00023242"/>
    </source>
</evidence>
<feature type="domain" description="HRDC" evidence="11">
    <location>
        <begin position="478"/>
        <end position="558"/>
    </location>
</feature>
<dbReference type="FunFam" id="1.10.150.80:FF:000001">
    <property type="entry name" value="Putative exosome component 10"/>
    <property type="match status" value="1"/>
</dbReference>
<comment type="similarity">
    <text evidence="9">Belongs to the exosome component 10/RRP6 family.</text>
</comment>
<dbReference type="Gene3D" id="1.10.150.80">
    <property type="entry name" value="HRDC domain"/>
    <property type="match status" value="1"/>
</dbReference>
<dbReference type="Gene3D" id="3.30.420.10">
    <property type="entry name" value="Ribonuclease H-like superfamily/Ribonuclease H"/>
    <property type="match status" value="1"/>
</dbReference>
<dbReference type="CDD" id="cd06147">
    <property type="entry name" value="Rrp6p_like_exo"/>
    <property type="match status" value="1"/>
</dbReference>
<keyword evidence="5" id="KW-0271">Exosome</keyword>
<comment type="subcellular location">
    <subcellularLocation>
        <location evidence="1">Nucleus</location>
    </subcellularLocation>
</comment>
<evidence type="ECO:0000256" key="4">
    <source>
        <dbReference type="ARBA" id="ARBA00022801"/>
    </source>
</evidence>
<dbReference type="InterPro" id="IPR036397">
    <property type="entry name" value="RNaseH_sf"/>
</dbReference>
<dbReference type="InterPro" id="IPR002121">
    <property type="entry name" value="HRDC_dom"/>
</dbReference>
<keyword evidence="7" id="KW-0943">RNA-mediated gene silencing</keyword>
<dbReference type="FunFam" id="3.30.420.10:FF:000065">
    <property type="entry name" value="Protein RRP6-like 2 isoform A"/>
    <property type="match status" value="1"/>
</dbReference>
<dbReference type="Pfam" id="PF00570">
    <property type="entry name" value="HRDC"/>
    <property type="match status" value="1"/>
</dbReference>
<dbReference type="Pfam" id="PF01612">
    <property type="entry name" value="DNA_pol_A_exo1"/>
    <property type="match status" value="1"/>
</dbReference>
<proteinExistence type="inferred from homology"/>
<comment type="caution">
    <text evidence="12">The sequence shown here is derived from an EMBL/GenBank/DDBJ whole genome shotgun (WGS) entry which is preliminary data.</text>
</comment>
<evidence type="ECO:0000256" key="5">
    <source>
        <dbReference type="ARBA" id="ARBA00022835"/>
    </source>
</evidence>
<evidence type="ECO:0000256" key="6">
    <source>
        <dbReference type="ARBA" id="ARBA00022839"/>
    </source>
</evidence>
<dbReference type="GO" id="GO:0000176">
    <property type="term" value="C:nuclear exosome (RNase complex)"/>
    <property type="evidence" value="ECO:0007669"/>
    <property type="project" value="InterPro"/>
</dbReference>
<dbReference type="PANTHER" id="PTHR12124:SF47">
    <property type="entry name" value="EXOSOME COMPONENT 10"/>
    <property type="match status" value="1"/>
</dbReference>
<dbReference type="InterPro" id="IPR012588">
    <property type="entry name" value="Exosome-assoc_fac_Rrp6_N"/>
</dbReference>
<dbReference type="GO" id="GO:0071044">
    <property type="term" value="P:histone mRNA catabolic process"/>
    <property type="evidence" value="ECO:0007669"/>
    <property type="project" value="TreeGrafter"/>
</dbReference>
<keyword evidence="13" id="KW-1185">Reference proteome</keyword>
<feature type="compositionally biased region" description="Acidic residues" evidence="10">
    <location>
        <begin position="725"/>
        <end position="737"/>
    </location>
</feature>
<dbReference type="GO" id="GO:0071038">
    <property type="term" value="P:TRAMP-dependent tRNA surveillance pathway"/>
    <property type="evidence" value="ECO:0007669"/>
    <property type="project" value="TreeGrafter"/>
</dbReference>
<dbReference type="InterPro" id="IPR044876">
    <property type="entry name" value="HRDC_dom_sf"/>
</dbReference>
<organism evidence="12 13">
    <name type="scientific">Saponaria officinalis</name>
    <name type="common">Common soapwort</name>
    <name type="synonym">Lychnis saponaria</name>
    <dbReference type="NCBI Taxonomy" id="3572"/>
    <lineage>
        <taxon>Eukaryota</taxon>
        <taxon>Viridiplantae</taxon>
        <taxon>Streptophyta</taxon>
        <taxon>Embryophyta</taxon>
        <taxon>Tracheophyta</taxon>
        <taxon>Spermatophyta</taxon>
        <taxon>Magnoliopsida</taxon>
        <taxon>eudicotyledons</taxon>
        <taxon>Gunneridae</taxon>
        <taxon>Pentapetalae</taxon>
        <taxon>Caryophyllales</taxon>
        <taxon>Caryophyllaceae</taxon>
        <taxon>Caryophylleae</taxon>
        <taxon>Saponaria</taxon>
    </lineage>
</organism>
<dbReference type="GO" id="GO:0071035">
    <property type="term" value="P:nuclear polyadenylation-dependent rRNA catabolic process"/>
    <property type="evidence" value="ECO:0007669"/>
    <property type="project" value="TreeGrafter"/>
</dbReference>
<dbReference type="AlphaFoldDB" id="A0AAW1J6H8"/>
<dbReference type="GO" id="GO:0071051">
    <property type="term" value="P:poly(A)-dependent snoRNA 3'-end processing"/>
    <property type="evidence" value="ECO:0007669"/>
    <property type="project" value="TreeGrafter"/>
</dbReference>
<dbReference type="GO" id="GO:0000467">
    <property type="term" value="P:exonucleolytic trimming to generate mature 3'-end of 5.8S rRNA from tricistronic rRNA transcript (SSU-rRNA, 5.8S rRNA, LSU-rRNA)"/>
    <property type="evidence" value="ECO:0007669"/>
    <property type="project" value="InterPro"/>
</dbReference>
<protein>
    <recommendedName>
        <fullName evidence="11">HRDC domain-containing protein</fullName>
    </recommendedName>
</protein>
<evidence type="ECO:0000256" key="10">
    <source>
        <dbReference type="SAM" id="MobiDB-lite"/>
    </source>
</evidence>
<dbReference type="InterPro" id="IPR010997">
    <property type="entry name" value="HRDC-like_sf"/>
</dbReference>
<dbReference type="InterPro" id="IPR045092">
    <property type="entry name" value="Rrp6-like"/>
</dbReference>
<dbReference type="SMART" id="SM00341">
    <property type="entry name" value="HRDC"/>
    <property type="match status" value="1"/>
</dbReference>
<dbReference type="Pfam" id="PF08066">
    <property type="entry name" value="PMC2NT"/>
    <property type="match status" value="1"/>
</dbReference>
<reference evidence="12" key="1">
    <citation type="submission" date="2024-03" db="EMBL/GenBank/DDBJ databases">
        <title>WGS assembly of Saponaria officinalis var. Norfolk2.</title>
        <authorList>
            <person name="Jenkins J."/>
            <person name="Shu S."/>
            <person name="Grimwood J."/>
            <person name="Barry K."/>
            <person name="Goodstein D."/>
            <person name="Schmutz J."/>
            <person name="Leebens-Mack J."/>
            <person name="Osbourn A."/>
        </authorList>
    </citation>
    <scope>NUCLEOTIDE SEQUENCE [LARGE SCALE GENOMIC DNA]</scope>
    <source>
        <strain evidence="12">JIC</strain>
    </source>
</reference>
<evidence type="ECO:0000256" key="2">
    <source>
        <dbReference type="ARBA" id="ARBA00022552"/>
    </source>
</evidence>
<dbReference type="GO" id="GO:0000166">
    <property type="term" value="F:nucleotide binding"/>
    <property type="evidence" value="ECO:0007669"/>
    <property type="project" value="InterPro"/>
</dbReference>
<evidence type="ECO:0000313" key="13">
    <source>
        <dbReference type="Proteomes" id="UP001443914"/>
    </source>
</evidence>
<dbReference type="SUPFAM" id="SSF47819">
    <property type="entry name" value="HRDC-like"/>
    <property type="match status" value="1"/>
</dbReference>
<evidence type="ECO:0000313" key="12">
    <source>
        <dbReference type="EMBL" id="KAK9698311.1"/>
    </source>
</evidence>
<evidence type="ECO:0000256" key="1">
    <source>
        <dbReference type="ARBA" id="ARBA00004123"/>
    </source>
</evidence>
<keyword evidence="4" id="KW-0378">Hydrolase</keyword>
<accession>A0AAW1J6H8</accession>
<evidence type="ECO:0000256" key="7">
    <source>
        <dbReference type="ARBA" id="ARBA00023158"/>
    </source>
</evidence>
<dbReference type="PANTHER" id="PTHR12124">
    <property type="entry name" value="POLYMYOSITIS/SCLERODERMA AUTOANTIGEN-RELATED"/>
    <property type="match status" value="1"/>
</dbReference>
<feature type="region of interest" description="Disordered" evidence="10">
    <location>
        <begin position="807"/>
        <end position="863"/>
    </location>
</feature>
<dbReference type="GO" id="GO:0000175">
    <property type="term" value="F:3'-5'-RNA exonuclease activity"/>
    <property type="evidence" value="ECO:0007669"/>
    <property type="project" value="InterPro"/>
</dbReference>
<dbReference type="Proteomes" id="UP001443914">
    <property type="component" value="Unassembled WGS sequence"/>
</dbReference>
<dbReference type="InterPro" id="IPR049559">
    <property type="entry name" value="Rrp6p-like_exo"/>
</dbReference>
<keyword evidence="8" id="KW-0539">Nucleus</keyword>
<feature type="region of interest" description="Disordered" evidence="10">
    <location>
        <begin position="720"/>
        <end position="746"/>
    </location>
</feature>
<evidence type="ECO:0000259" key="11">
    <source>
        <dbReference type="PROSITE" id="PS50967"/>
    </source>
</evidence>
<keyword evidence="3" id="KW-0540">Nuclease</keyword>
<dbReference type="InterPro" id="IPR012337">
    <property type="entry name" value="RNaseH-like_sf"/>
</dbReference>
<dbReference type="SMART" id="SM00474">
    <property type="entry name" value="35EXOc"/>
    <property type="match status" value="1"/>
</dbReference>
<evidence type="ECO:0000256" key="3">
    <source>
        <dbReference type="ARBA" id="ARBA00022722"/>
    </source>
</evidence>
<sequence length="863" mass="97612">MEIDPSKADAELEALRKKSEALKTLSIGPISSSISKLSGSSRVLPSEKDFHFYYNFDEFRAPIDEIGGKSQSMLRQIGSAKRLWGGKELVFPQDVEDDSCDWLVNVNDEVMERFDMSVDEFSRLRKEEEETARSRPLVDENGFQLVCGKKKKAALAAVKEIEENVAASPGIRVAERDKKTVGPKPKVPFHIPTIRRPQDEYNILVNNVNQPYQHVWLERSEDGARFIHPLEKLSVSDFVDTNVEGLEPLEPPPYESTPFKMVEDVKDLKEMAAKLRSVNELAVDLEHNQYRSFQGLTCLMQISTRTEDFVVDTLKLRIHIGPYLREIFKDPSKKKVMHGADRDIAWLQRDFGIYVCNLFDTGQASRVLQLERNSLEYLLQHFCGVAANKEYQNADWRLRPIPREMLRYAREDTHYLLYIYDLMRIRLVSECTDPENSNALLLEVYKRSYDLCMQLYEKELLTDTSYLYIYGVQGANLNAKQLSVVAGLYAWRDGVAREEDESTGYVLPNKLLLEIAKQMPLTTSNLKRLLKSKHPYVERSLSSVINIIRHSVQNASSFEAVAEQLKEGRIQVPQLIAAEDDFPELQTAGDISEGNNGSSHEQVSEATIQVLKKPGGAFGALLGSSASKKKTNFNKGGFNFEQIKCSVNLPFYSFSQEPKQAPKQAFEEPIRTSIDTLASTSKSEDIILLDADQHSEHASVELNTESETQPISTFKLEDVINLDSDSNDDEEPAEEENNQSTPNEQPELVVLDDDDDEPMSLSDLSSSFQKCLQDVNQDQICNKDDRSKDTGALHFKPFDYEAARKQIQLGETTMRKTGTGDGDNSMGKKKSAVCGRNKQDELLPQGKRRQAFPASGNRSSTFR</sequence>
<keyword evidence="6" id="KW-0269">Exonuclease</keyword>
<dbReference type="InterPro" id="IPR002562">
    <property type="entry name" value="3'-5'_exonuclease_dom"/>
</dbReference>
<dbReference type="GO" id="GO:0071039">
    <property type="term" value="P:nuclear polyadenylation-dependent CUT catabolic process"/>
    <property type="evidence" value="ECO:0007669"/>
    <property type="project" value="TreeGrafter"/>
</dbReference>
<dbReference type="GO" id="GO:0003727">
    <property type="term" value="F:single-stranded RNA binding"/>
    <property type="evidence" value="ECO:0007669"/>
    <property type="project" value="TreeGrafter"/>
</dbReference>
<dbReference type="GO" id="GO:0071037">
    <property type="term" value="P:nuclear polyadenylation-dependent snRNA catabolic process"/>
    <property type="evidence" value="ECO:0007669"/>
    <property type="project" value="TreeGrafter"/>
</dbReference>